<comment type="caution">
    <text evidence="1">The sequence shown here is derived from an EMBL/GenBank/DDBJ whole genome shotgun (WGS) entry which is preliminary data.</text>
</comment>
<sequence length="67" mass="7881">MKNRKKLAIANLCRVYLHIHGFITDGENGRIHYKIMKWQKNNKVSISEAQLDSADFIYDDNAKEKEE</sequence>
<evidence type="ECO:0000313" key="1">
    <source>
        <dbReference type="EMBL" id="OUQ64590.1"/>
    </source>
</evidence>
<accession>A0A1Y4V3B7</accession>
<organism evidence="1 2">
    <name type="scientific">Bacteroides xylanisolvens</name>
    <dbReference type="NCBI Taxonomy" id="371601"/>
    <lineage>
        <taxon>Bacteria</taxon>
        <taxon>Pseudomonadati</taxon>
        <taxon>Bacteroidota</taxon>
        <taxon>Bacteroidia</taxon>
        <taxon>Bacteroidales</taxon>
        <taxon>Bacteroidaceae</taxon>
        <taxon>Bacteroides</taxon>
    </lineage>
</organism>
<dbReference type="AlphaFoldDB" id="A0A1Y4V3B7"/>
<protein>
    <submittedName>
        <fullName evidence="1">Uncharacterized protein</fullName>
    </submittedName>
</protein>
<evidence type="ECO:0000313" key="2">
    <source>
        <dbReference type="Proteomes" id="UP000196036"/>
    </source>
</evidence>
<name>A0A1Y4V3B7_9BACE</name>
<dbReference type="RefSeq" id="WP_087318661.1">
    <property type="nucleotide sequence ID" value="NZ_NFLW01000036.1"/>
</dbReference>
<dbReference type="Proteomes" id="UP000196036">
    <property type="component" value="Unassembled WGS sequence"/>
</dbReference>
<gene>
    <name evidence="1" type="ORF">B5E52_16780</name>
</gene>
<reference evidence="2" key="1">
    <citation type="submission" date="2017-04" db="EMBL/GenBank/DDBJ databases">
        <title>Function of individual gut microbiota members based on whole genome sequencing of pure cultures obtained from chicken caecum.</title>
        <authorList>
            <person name="Medvecky M."/>
            <person name="Cejkova D."/>
            <person name="Polansky O."/>
            <person name="Karasova D."/>
            <person name="Kubasova T."/>
            <person name="Cizek A."/>
            <person name="Rychlik I."/>
        </authorList>
    </citation>
    <scope>NUCLEOTIDE SEQUENCE [LARGE SCALE GENOMIC DNA]</scope>
    <source>
        <strain evidence="2">An109</strain>
    </source>
</reference>
<dbReference type="EMBL" id="NFLW01000036">
    <property type="protein sequence ID" value="OUQ64590.1"/>
    <property type="molecule type" value="Genomic_DNA"/>
</dbReference>
<proteinExistence type="predicted"/>